<name>A0A2A9M9W6_BESBE</name>
<dbReference type="KEGG" id="bbes:BESB_021110"/>
<proteinExistence type="predicted"/>
<evidence type="ECO:0000256" key="1">
    <source>
        <dbReference type="SAM" id="MobiDB-lite"/>
    </source>
</evidence>
<feature type="region of interest" description="Disordered" evidence="1">
    <location>
        <begin position="639"/>
        <end position="660"/>
    </location>
</feature>
<evidence type="ECO:0000313" key="3">
    <source>
        <dbReference type="Proteomes" id="UP000224006"/>
    </source>
</evidence>
<sequence length="660" mass="72401">MGIVCSGTQDQQSNAELAAMTAFYYLFLYGLLFPPGSQRQREGLAPTGQVSIYQQPIVDAKAIDHATGAIVGIAPRVDGTDPRALGLVRGRCATRNAANVTTTSQRGSYDVNLVHGSSASAEKSAGTDDQHPSPTMLLLPLAGALTARLARIPRTLPGPRENFSGQRRRLAASRPEDSDQRVTPLLPPMLPFSLPATQLHPYLEKKLHAHVSSGMSAEAGLMKAIAELARLRSSASAATHALLQYDPDYSEEAWVKDFTKFPSSSAPIAKKLLSGPKAFATWNAPPPTPAEDSAATSVRTSPRKTLQRRWPDSGLDSSLAAVMSEHPLPSGNSEWETAIKSRVTSAIEKEARRLAVILSMFSRNVAGRVVLGEAKRTFDNDVKTWWPSQAAFMNVETAEAAFVKQRDLEALKAAFLLGGPSVRSYYRYLVQMEAGAARELTQILKAERHREKLSMHPSVCRPLLEMNLRRLARETPKWADGPPRDLLLWFGEKHLRENRAAPGGMGTRRKPQKIRLPRGPGKRVLHRIDEDSGGEVESRSKGGTSAGQKRTKPPLPEWPMSLEEGINRVLGAFSCGEQEALRKCIPKFDDAVADAVRKHKGSIPQVMVNRVREEILIKLGDIIFSSILEESSSKWLRRPKRRSLKRGETSMPCEASAVPH</sequence>
<feature type="region of interest" description="Disordered" evidence="1">
    <location>
        <begin position="285"/>
        <end position="311"/>
    </location>
</feature>
<feature type="compositionally biased region" description="Basic residues" evidence="1">
    <location>
        <begin position="507"/>
        <end position="525"/>
    </location>
</feature>
<organism evidence="2 3">
    <name type="scientific">Besnoitia besnoiti</name>
    <name type="common">Apicomplexan protozoan</name>
    <dbReference type="NCBI Taxonomy" id="94643"/>
    <lineage>
        <taxon>Eukaryota</taxon>
        <taxon>Sar</taxon>
        <taxon>Alveolata</taxon>
        <taxon>Apicomplexa</taxon>
        <taxon>Conoidasida</taxon>
        <taxon>Coccidia</taxon>
        <taxon>Eucoccidiorida</taxon>
        <taxon>Eimeriorina</taxon>
        <taxon>Sarcocystidae</taxon>
        <taxon>Besnoitia</taxon>
    </lineage>
</organism>
<reference evidence="2 3" key="1">
    <citation type="submission" date="2017-09" db="EMBL/GenBank/DDBJ databases">
        <title>Genome sequencing of Besnoitia besnoiti strain Bb-Ger1.</title>
        <authorList>
            <person name="Schares G."/>
            <person name="Venepally P."/>
            <person name="Lorenzi H.A."/>
        </authorList>
    </citation>
    <scope>NUCLEOTIDE SEQUENCE [LARGE SCALE GENOMIC DNA]</scope>
    <source>
        <strain evidence="2 3">Bb-Ger1</strain>
    </source>
</reference>
<dbReference type="EMBL" id="NWUJ01000012">
    <property type="protein sequence ID" value="PFH32170.1"/>
    <property type="molecule type" value="Genomic_DNA"/>
</dbReference>
<dbReference type="RefSeq" id="XP_029216179.1">
    <property type="nucleotide sequence ID" value="XM_029360820.1"/>
</dbReference>
<dbReference type="OrthoDB" id="10382103at2759"/>
<dbReference type="AlphaFoldDB" id="A0A2A9M9W6"/>
<gene>
    <name evidence="2" type="ORF">BESB_021110</name>
</gene>
<keyword evidence="3" id="KW-1185">Reference proteome</keyword>
<protein>
    <submittedName>
        <fullName evidence="2">Uncharacterized protein</fullName>
    </submittedName>
</protein>
<dbReference type="Proteomes" id="UP000224006">
    <property type="component" value="Chromosome XI"/>
</dbReference>
<feature type="region of interest" description="Disordered" evidence="1">
    <location>
        <begin position="155"/>
        <end position="184"/>
    </location>
</feature>
<accession>A0A2A9M9W6</accession>
<dbReference type="VEuPathDB" id="ToxoDB:BESB_021110"/>
<comment type="caution">
    <text evidence="2">The sequence shown here is derived from an EMBL/GenBank/DDBJ whole genome shotgun (WGS) entry which is preliminary data.</text>
</comment>
<feature type="region of interest" description="Disordered" evidence="1">
    <location>
        <begin position="499"/>
        <end position="558"/>
    </location>
</feature>
<feature type="compositionally biased region" description="Basic and acidic residues" evidence="1">
    <location>
        <begin position="526"/>
        <end position="540"/>
    </location>
</feature>
<evidence type="ECO:0000313" key="2">
    <source>
        <dbReference type="EMBL" id="PFH32170.1"/>
    </source>
</evidence>
<dbReference type="GeneID" id="40307172"/>